<evidence type="ECO:0000313" key="6">
    <source>
        <dbReference type="EMBL" id="PZQ97650.1"/>
    </source>
</evidence>
<dbReference type="PROSITE" id="PS50893">
    <property type="entry name" value="ABC_TRANSPORTER_2"/>
    <property type="match status" value="1"/>
</dbReference>
<dbReference type="SUPFAM" id="SSF50331">
    <property type="entry name" value="MOP-like"/>
    <property type="match status" value="1"/>
</dbReference>
<comment type="caution">
    <text evidence="6">The sequence shown here is derived from an EMBL/GenBank/DDBJ whole genome shotgun (WGS) entry which is preliminary data.</text>
</comment>
<feature type="domain" description="ABC transporter" evidence="5">
    <location>
        <begin position="5"/>
        <end position="235"/>
    </location>
</feature>
<dbReference type="Gene3D" id="2.40.50.140">
    <property type="entry name" value="Nucleic acid-binding proteins"/>
    <property type="match status" value="1"/>
</dbReference>
<name>A0A2W5UID3_CERSP</name>
<gene>
    <name evidence="6" type="ORF">DI533_10760</name>
</gene>
<dbReference type="Pfam" id="PF00005">
    <property type="entry name" value="ABC_tran"/>
    <property type="match status" value="1"/>
</dbReference>
<dbReference type="InterPro" id="IPR003439">
    <property type="entry name" value="ABC_transporter-like_ATP-bd"/>
</dbReference>
<proteinExistence type="inferred from homology"/>
<evidence type="ECO:0000256" key="3">
    <source>
        <dbReference type="ARBA" id="ARBA00022741"/>
    </source>
</evidence>
<dbReference type="PANTHER" id="PTHR43875:SF14">
    <property type="entry name" value="ABC TRANSPORTER ATP-BINDING PROTEIN"/>
    <property type="match status" value="1"/>
</dbReference>
<dbReference type="InterPro" id="IPR008995">
    <property type="entry name" value="Mo/tungstate-bd_C_term_dom"/>
</dbReference>
<dbReference type="SUPFAM" id="SSF52540">
    <property type="entry name" value="P-loop containing nucleoside triphosphate hydrolases"/>
    <property type="match status" value="1"/>
</dbReference>
<dbReference type="SMART" id="SM00382">
    <property type="entry name" value="AAA"/>
    <property type="match status" value="1"/>
</dbReference>
<dbReference type="FunFam" id="3.40.50.300:FF:000042">
    <property type="entry name" value="Maltose/maltodextrin ABC transporter, ATP-binding protein"/>
    <property type="match status" value="1"/>
</dbReference>
<keyword evidence="3" id="KW-0547">Nucleotide-binding</keyword>
<dbReference type="InterPro" id="IPR015855">
    <property type="entry name" value="ABC_transpr_MalK-like"/>
</dbReference>
<dbReference type="Gene3D" id="3.40.50.300">
    <property type="entry name" value="P-loop containing nucleotide triphosphate hydrolases"/>
    <property type="match status" value="1"/>
</dbReference>
<protein>
    <submittedName>
        <fullName evidence="6">ABC transporter ATP-binding protein</fullName>
    </submittedName>
</protein>
<dbReference type="GO" id="GO:0008643">
    <property type="term" value="P:carbohydrate transport"/>
    <property type="evidence" value="ECO:0007669"/>
    <property type="project" value="InterPro"/>
</dbReference>
<dbReference type="CDD" id="cd03301">
    <property type="entry name" value="ABC_MalK_N"/>
    <property type="match status" value="1"/>
</dbReference>
<dbReference type="Pfam" id="PF17912">
    <property type="entry name" value="OB_MalK"/>
    <property type="match status" value="1"/>
</dbReference>
<evidence type="ECO:0000256" key="1">
    <source>
        <dbReference type="ARBA" id="ARBA00005417"/>
    </source>
</evidence>
<dbReference type="GO" id="GO:0055052">
    <property type="term" value="C:ATP-binding cassette (ABC) transporter complex, substrate-binding subunit-containing"/>
    <property type="evidence" value="ECO:0007669"/>
    <property type="project" value="TreeGrafter"/>
</dbReference>
<dbReference type="InterPro" id="IPR040582">
    <property type="entry name" value="OB_MalK-like"/>
</dbReference>
<dbReference type="InterPro" id="IPR017871">
    <property type="entry name" value="ABC_transporter-like_CS"/>
</dbReference>
<dbReference type="GO" id="GO:0016887">
    <property type="term" value="F:ATP hydrolysis activity"/>
    <property type="evidence" value="ECO:0007669"/>
    <property type="project" value="InterPro"/>
</dbReference>
<dbReference type="GO" id="GO:0140359">
    <property type="term" value="F:ABC-type transporter activity"/>
    <property type="evidence" value="ECO:0007669"/>
    <property type="project" value="InterPro"/>
</dbReference>
<dbReference type="Gene3D" id="2.40.50.100">
    <property type="match status" value="1"/>
</dbReference>
<accession>A0A2W5UID3</accession>
<organism evidence="6 7">
    <name type="scientific">Cereibacter sphaeroides</name>
    <name type="common">Rhodobacter sphaeroides</name>
    <dbReference type="NCBI Taxonomy" id="1063"/>
    <lineage>
        <taxon>Bacteria</taxon>
        <taxon>Pseudomonadati</taxon>
        <taxon>Pseudomonadota</taxon>
        <taxon>Alphaproteobacteria</taxon>
        <taxon>Rhodobacterales</taxon>
        <taxon>Paracoccaceae</taxon>
        <taxon>Cereibacter</taxon>
    </lineage>
</organism>
<dbReference type="PROSITE" id="PS00211">
    <property type="entry name" value="ABC_TRANSPORTER_1"/>
    <property type="match status" value="1"/>
</dbReference>
<evidence type="ECO:0000313" key="7">
    <source>
        <dbReference type="Proteomes" id="UP000248975"/>
    </source>
</evidence>
<sequence length="359" mass="38974">MTTGITIDRLNRSYGPVQVLRDISLTVEPGEFTVLLGPSGCGKSTLLSAIAGLDEVDSGRVIIGGRDVTTAEPDQRGIAMVFQSYALYPTMTVRKNLSFGLRVAGMKAAEIETRVRWAAELLKLTELLDRKPGQLSGGQRQRVAIGRALVRRSDVCLFDEPLSNLDAKLRTEMRVEIKRLHSELGQTIVYVTHDQVEAMTMATRIAVMNKGVVEQYAAPETLYEMPETLFVAGFVGSPGMNFISADLDAGGESARVGNGRIELRGYPFRAPAKAGPVIIGVRPEHITVSQQASAPGLEATFLIKETMGADTLAWFDLGGQRVSVRMDPAAARQLTAGPARLNLSTDRLSLFDPSTERRL</sequence>
<dbReference type="InterPro" id="IPR003593">
    <property type="entry name" value="AAA+_ATPase"/>
</dbReference>
<dbReference type="InterPro" id="IPR012340">
    <property type="entry name" value="NA-bd_OB-fold"/>
</dbReference>
<dbReference type="AlphaFoldDB" id="A0A2W5UID3"/>
<reference evidence="6 7" key="1">
    <citation type="submission" date="2017-08" db="EMBL/GenBank/DDBJ databases">
        <title>Infants hospitalized years apart are colonized by the same room-sourced microbial strains.</title>
        <authorList>
            <person name="Brooks B."/>
            <person name="Olm M.R."/>
            <person name="Firek B.A."/>
            <person name="Baker R."/>
            <person name="Thomas B.C."/>
            <person name="Morowitz M.J."/>
            <person name="Banfield J.F."/>
        </authorList>
    </citation>
    <scope>NUCLEOTIDE SEQUENCE [LARGE SCALE GENOMIC DNA]</scope>
    <source>
        <strain evidence="6">S2_003_000_R2_11</strain>
    </source>
</reference>
<dbReference type="Proteomes" id="UP000248975">
    <property type="component" value="Unassembled WGS sequence"/>
</dbReference>
<dbReference type="GO" id="GO:0005524">
    <property type="term" value="F:ATP binding"/>
    <property type="evidence" value="ECO:0007669"/>
    <property type="project" value="UniProtKB-KW"/>
</dbReference>
<comment type="similarity">
    <text evidence="1">Belongs to the ABC transporter superfamily.</text>
</comment>
<dbReference type="PANTHER" id="PTHR43875">
    <property type="entry name" value="MALTODEXTRIN IMPORT ATP-BINDING PROTEIN MSMX"/>
    <property type="match status" value="1"/>
</dbReference>
<evidence type="ECO:0000256" key="4">
    <source>
        <dbReference type="ARBA" id="ARBA00022840"/>
    </source>
</evidence>
<evidence type="ECO:0000259" key="5">
    <source>
        <dbReference type="PROSITE" id="PS50893"/>
    </source>
</evidence>
<keyword evidence="4 6" id="KW-0067">ATP-binding</keyword>
<dbReference type="EMBL" id="QFQS01000002">
    <property type="protein sequence ID" value="PZQ97650.1"/>
    <property type="molecule type" value="Genomic_DNA"/>
</dbReference>
<dbReference type="InterPro" id="IPR027417">
    <property type="entry name" value="P-loop_NTPase"/>
</dbReference>
<dbReference type="InterPro" id="IPR047641">
    <property type="entry name" value="ABC_transpr_MalK/UgpC-like"/>
</dbReference>
<evidence type="ECO:0000256" key="2">
    <source>
        <dbReference type="ARBA" id="ARBA00022448"/>
    </source>
</evidence>
<keyword evidence="2" id="KW-0813">Transport</keyword>